<comment type="subcellular location">
    <subcellularLocation>
        <location evidence="2">Membrane</location>
        <topology evidence="2">Multi-pass membrane protein</topology>
    </subcellularLocation>
</comment>
<dbReference type="InterPro" id="IPR036890">
    <property type="entry name" value="HATPase_C_sf"/>
</dbReference>
<gene>
    <name evidence="17" type="ORF">ABS765_00985</name>
</gene>
<dbReference type="Gene3D" id="3.30.450.20">
    <property type="entry name" value="PAS domain"/>
    <property type="match status" value="1"/>
</dbReference>
<dbReference type="InterPro" id="IPR013767">
    <property type="entry name" value="PAS_fold"/>
</dbReference>
<name>A0ABW8XY39_9FLAO</name>
<dbReference type="Pfam" id="PF02518">
    <property type="entry name" value="HATPase_c"/>
    <property type="match status" value="1"/>
</dbReference>
<keyword evidence="4" id="KW-0597">Phosphoprotein</keyword>
<keyword evidence="8" id="KW-0418">Kinase</keyword>
<organism evidence="17 18">
    <name type="scientific">Chryseobacterium terrae</name>
    <dbReference type="NCBI Taxonomy" id="3163299"/>
    <lineage>
        <taxon>Bacteria</taxon>
        <taxon>Pseudomonadati</taxon>
        <taxon>Bacteroidota</taxon>
        <taxon>Flavobacteriia</taxon>
        <taxon>Flavobacteriales</taxon>
        <taxon>Weeksellaceae</taxon>
        <taxon>Chryseobacterium group</taxon>
        <taxon>Chryseobacterium</taxon>
    </lineage>
</organism>
<dbReference type="InterPro" id="IPR035965">
    <property type="entry name" value="PAS-like_dom_sf"/>
</dbReference>
<dbReference type="SMART" id="SM00388">
    <property type="entry name" value="HisKA"/>
    <property type="match status" value="1"/>
</dbReference>
<dbReference type="Pfam" id="PF00989">
    <property type="entry name" value="PAS"/>
    <property type="match status" value="1"/>
</dbReference>
<evidence type="ECO:0000259" key="16">
    <source>
        <dbReference type="PROSITE" id="PS50885"/>
    </source>
</evidence>
<evidence type="ECO:0000313" key="18">
    <source>
        <dbReference type="Proteomes" id="UP001629058"/>
    </source>
</evidence>
<evidence type="ECO:0000256" key="1">
    <source>
        <dbReference type="ARBA" id="ARBA00000085"/>
    </source>
</evidence>
<dbReference type="PANTHER" id="PTHR42878:SF7">
    <property type="entry name" value="SENSOR HISTIDINE KINASE GLRK"/>
    <property type="match status" value="1"/>
</dbReference>
<accession>A0ABW8XY39</accession>
<feature type="domain" description="HAMP" evidence="16">
    <location>
        <begin position="166"/>
        <end position="218"/>
    </location>
</feature>
<dbReference type="EMBL" id="JBELPY010000001">
    <property type="protein sequence ID" value="MFL9832598.1"/>
    <property type="molecule type" value="Genomic_DNA"/>
</dbReference>
<dbReference type="InterPro" id="IPR003594">
    <property type="entry name" value="HATPase_dom"/>
</dbReference>
<comment type="catalytic activity">
    <reaction evidence="1">
        <text>ATP + protein L-histidine = ADP + protein N-phospho-L-histidine.</text>
        <dbReference type="EC" id="2.7.13.3"/>
    </reaction>
</comment>
<dbReference type="InterPro" id="IPR050351">
    <property type="entry name" value="BphY/WalK/GraS-like"/>
</dbReference>
<dbReference type="Gene3D" id="6.10.340.10">
    <property type="match status" value="1"/>
</dbReference>
<keyword evidence="6 13" id="KW-0812">Transmembrane</keyword>
<evidence type="ECO:0000256" key="13">
    <source>
        <dbReference type="SAM" id="Phobius"/>
    </source>
</evidence>
<dbReference type="InterPro" id="IPR003661">
    <property type="entry name" value="HisK_dim/P_dom"/>
</dbReference>
<dbReference type="InterPro" id="IPR004358">
    <property type="entry name" value="Sig_transdc_His_kin-like_C"/>
</dbReference>
<dbReference type="GO" id="GO:0005524">
    <property type="term" value="F:ATP binding"/>
    <property type="evidence" value="ECO:0007669"/>
    <property type="project" value="UniProtKB-KW"/>
</dbReference>
<dbReference type="InterPro" id="IPR003660">
    <property type="entry name" value="HAMP_dom"/>
</dbReference>
<dbReference type="Gene3D" id="3.30.565.10">
    <property type="entry name" value="Histidine kinase-like ATPase, C-terminal domain"/>
    <property type="match status" value="1"/>
</dbReference>
<feature type="transmembrane region" description="Helical" evidence="13">
    <location>
        <begin position="142"/>
        <end position="164"/>
    </location>
</feature>
<dbReference type="Pfam" id="PF00672">
    <property type="entry name" value="HAMP"/>
    <property type="match status" value="1"/>
</dbReference>
<dbReference type="PROSITE" id="PS50885">
    <property type="entry name" value="HAMP"/>
    <property type="match status" value="1"/>
</dbReference>
<evidence type="ECO:0000256" key="4">
    <source>
        <dbReference type="ARBA" id="ARBA00022553"/>
    </source>
</evidence>
<dbReference type="InterPro" id="IPR036097">
    <property type="entry name" value="HisK_dim/P_sf"/>
</dbReference>
<dbReference type="CDD" id="cd00130">
    <property type="entry name" value="PAS"/>
    <property type="match status" value="1"/>
</dbReference>
<dbReference type="SMART" id="SM00304">
    <property type="entry name" value="HAMP"/>
    <property type="match status" value="1"/>
</dbReference>
<dbReference type="CDD" id="cd06225">
    <property type="entry name" value="HAMP"/>
    <property type="match status" value="1"/>
</dbReference>
<dbReference type="CDD" id="cd00082">
    <property type="entry name" value="HisKA"/>
    <property type="match status" value="1"/>
</dbReference>
<keyword evidence="5" id="KW-0808">Transferase</keyword>
<dbReference type="NCBIfam" id="TIGR00229">
    <property type="entry name" value="sensory_box"/>
    <property type="match status" value="1"/>
</dbReference>
<keyword evidence="9 17" id="KW-0067">ATP-binding</keyword>
<evidence type="ECO:0000256" key="5">
    <source>
        <dbReference type="ARBA" id="ARBA00022679"/>
    </source>
</evidence>
<sequence length="576" mass="64868">MKIKTKLNAGVGLLFFMIIVLSTLGGWFIYQLKKDTQNILTDNYNTLQYSRNMLLSLEEIGKEPFAMAEFQKNLDLQRQNITEDGEKEATKNILAHFSDLKKDKENLSLQAAIRKDIAELMQLNMNAIQIKSGIANTTAQNAIAVISIAGTLCFLIAFILMVNLPANISNPIRELTSSIHQIAKQNYRERVQFESNSEFGELAKSFNTMAEKLQEYSESRIDKILKGKKRIETLIDNMHDAVIGIDENRKVLFVNDEALKISGLKRENFVGKLIQDVAVSNDLVRDLIKEIINPDAEKNPAELLKIFVEGKENYFEKEILDINVIPTGENDSRFIGQVIMLRNITPFKELDLAKTHFIGTVSHEFKTPISSIQMGLQLLENEKIGSLNEEQQKLIKGIDEDALRLLKITSELLNIAQLETGVSQLNIRQFKIGEIIEEVIKTNRSAADKRQISIITDIDSDLEIINADQEKTLWVLNNLVSNAVRYSNGQSDVIIKVEKIGLENVKFSVKDQGLGIEEKYLKDIFTRYFRVPGTKTEGTGLGLSISKEFIEAQGGSISVESEVGNGSIFSFILKMK</sequence>
<keyword evidence="10 13" id="KW-1133">Transmembrane helix</keyword>
<dbReference type="SUPFAM" id="SSF55874">
    <property type="entry name" value="ATPase domain of HSP90 chaperone/DNA topoisomerase II/histidine kinase"/>
    <property type="match status" value="1"/>
</dbReference>
<evidence type="ECO:0000256" key="2">
    <source>
        <dbReference type="ARBA" id="ARBA00004141"/>
    </source>
</evidence>
<evidence type="ECO:0000256" key="11">
    <source>
        <dbReference type="ARBA" id="ARBA00023012"/>
    </source>
</evidence>
<evidence type="ECO:0000259" key="15">
    <source>
        <dbReference type="PROSITE" id="PS50112"/>
    </source>
</evidence>
<evidence type="ECO:0000259" key="14">
    <source>
        <dbReference type="PROSITE" id="PS50109"/>
    </source>
</evidence>
<dbReference type="Gene3D" id="1.10.287.130">
    <property type="match status" value="1"/>
</dbReference>
<comment type="caution">
    <text evidence="17">The sequence shown here is derived from an EMBL/GenBank/DDBJ whole genome shotgun (WGS) entry which is preliminary data.</text>
</comment>
<dbReference type="PROSITE" id="PS50112">
    <property type="entry name" value="PAS"/>
    <property type="match status" value="1"/>
</dbReference>
<keyword evidence="18" id="KW-1185">Reference proteome</keyword>
<keyword evidence="11" id="KW-0902">Two-component regulatory system</keyword>
<protein>
    <recommendedName>
        <fullName evidence="3">histidine kinase</fullName>
        <ecNumber evidence="3">2.7.13.3</ecNumber>
    </recommendedName>
</protein>
<evidence type="ECO:0000256" key="6">
    <source>
        <dbReference type="ARBA" id="ARBA00022692"/>
    </source>
</evidence>
<dbReference type="Pfam" id="PF00512">
    <property type="entry name" value="HisKA"/>
    <property type="match status" value="1"/>
</dbReference>
<dbReference type="Proteomes" id="UP001629058">
    <property type="component" value="Unassembled WGS sequence"/>
</dbReference>
<dbReference type="EC" id="2.7.13.3" evidence="3"/>
<keyword evidence="12 13" id="KW-0472">Membrane</keyword>
<evidence type="ECO:0000256" key="12">
    <source>
        <dbReference type="ARBA" id="ARBA00023136"/>
    </source>
</evidence>
<evidence type="ECO:0000256" key="9">
    <source>
        <dbReference type="ARBA" id="ARBA00022840"/>
    </source>
</evidence>
<dbReference type="SMART" id="SM00387">
    <property type="entry name" value="HATPase_c"/>
    <property type="match status" value="1"/>
</dbReference>
<dbReference type="PRINTS" id="PR00344">
    <property type="entry name" value="BCTRLSENSOR"/>
</dbReference>
<dbReference type="PROSITE" id="PS50109">
    <property type="entry name" value="HIS_KIN"/>
    <property type="match status" value="1"/>
</dbReference>
<proteinExistence type="predicted"/>
<evidence type="ECO:0000313" key="17">
    <source>
        <dbReference type="EMBL" id="MFL9832598.1"/>
    </source>
</evidence>
<evidence type="ECO:0000256" key="10">
    <source>
        <dbReference type="ARBA" id="ARBA00022989"/>
    </source>
</evidence>
<dbReference type="InterPro" id="IPR005467">
    <property type="entry name" value="His_kinase_dom"/>
</dbReference>
<dbReference type="PANTHER" id="PTHR42878">
    <property type="entry name" value="TWO-COMPONENT HISTIDINE KINASE"/>
    <property type="match status" value="1"/>
</dbReference>
<feature type="transmembrane region" description="Helical" evidence="13">
    <location>
        <begin position="7"/>
        <end position="30"/>
    </location>
</feature>
<evidence type="ECO:0000256" key="8">
    <source>
        <dbReference type="ARBA" id="ARBA00022777"/>
    </source>
</evidence>
<dbReference type="SUPFAM" id="SSF158472">
    <property type="entry name" value="HAMP domain-like"/>
    <property type="match status" value="1"/>
</dbReference>
<feature type="domain" description="Histidine kinase" evidence="14">
    <location>
        <begin position="360"/>
        <end position="576"/>
    </location>
</feature>
<dbReference type="SUPFAM" id="SSF55785">
    <property type="entry name" value="PYP-like sensor domain (PAS domain)"/>
    <property type="match status" value="1"/>
</dbReference>
<reference evidence="17 18" key="1">
    <citation type="submission" date="2024-06" db="EMBL/GenBank/DDBJ databases">
        <authorList>
            <person name="Kaempfer P."/>
            <person name="Viver T."/>
        </authorList>
    </citation>
    <scope>NUCLEOTIDE SEQUENCE [LARGE SCALE GENOMIC DNA]</scope>
    <source>
        <strain evidence="17 18">ST-37</strain>
    </source>
</reference>
<evidence type="ECO:0000256" key="7">
    <source>
        <dbReference type="ARBA" id="ARBA00022741"/>
    </source>
</evidence>
<evidence type="ECO:0000256" key="3">
    <source>
        <dbReference type="ARBA" id="ARBA00012438"/>
    </source>
</evidence>
<keyword evidence="7" id="KW-0547">Nucleotide-binding</keyword>
<dbReference type="RefSeq" id="WP_408086653.1">
    <property type="nucleotide sequence ID" value="NZ_JBELPY010000001.1"/>
</dbReference>
<dbReference type="SUPFAM" id="SSF47384">
    <property type="entry name" value="Homodimeric domain of signal transducing histidine kinase"/>
    <property type="match status" value="1"/>
</dbReference>
<dbReference type="InterPro" id="IPR000014">
    <property type="entry name" value="PAS"/>
</dbReference>
<feature type="domain" description="PAS" evidence="15">
    <location>
        <begin position="227"/>
        <end position="311"/>
    </location>
</feature>
<dbReference type="SMART" id="SM00091">
    <property type="entry name" value="PAS"/>
    <property type="match status" value="1"/>
</dbReference>